<gene>
    <name evidence="7" type="ORF">BAU17_03905</name>
</gene>
<proteinExistence type="predicted"/>
<feature type="transmembrane region" description="Helical" evidence="6">
    <location>
        <begin position="83"/>
        <end position="102"/>
    </location>
</feature>
<evidence type="ECO:0000256" key="6">
    <source>
        <dbReference type="SAM" id="Phobius"/>
    </source>
</evidence>
<evidence type="ECO:0008006" key="9">
    <source>
        <dbReference type="Google" id="ProtNLM"/>
    </source>
</evidence>
<keyword evidence="2" id="KW-1003">Cell membrane</keyword>
<organism evidence="7 8">
    <name type="scientific">Candidatus Enterococcus willemsii</name>
    <dbReference type="NCBI Taxonomy" id="1857215"/>
    <lineage>
        <taxon>Bacteria</taxon>
        <taxon>Bacillati</taxon>
        <taxon>Bacillota</taxon>
        <taxon>Bacilli</taxon>
        <taxon>Lactobacillales</taxon>
        <taxon>Enterococcaceae</taxon>
        <taxon>Enterococcus</taxon>
    </lineage>
</organism>
<comment type="subcellular location">
    <subcellularLocation>
        <location evidence="1">Cell membrane</location>
        <topology evidence="1">Multi-pass membrane protein</topology>
    </subcellularLocation>
</comment>
<keyword evidence="3 6" id="KW-0812">Transmembrane</keyword>
<dbReference type="Pfam" id="PF06081">
    <property type="entry name" value="ArAE_1"/>
    <property type="match status" value="1"/>
</dbReference>
<evidence type="ECO:0000313" key="7">
    <source>
        <dbReference type="EMBL" id="KAF1304043.1"/>
    </source>
</evidence>
<evidence type="ECO:0000313" key="8">
    <source>
        <dbReference type="Proteomes" id="UP000782705"/>
    </source>
</evidence>
<feature type="transmembrane region" description="Helical" evidence="6">
    <location>
        <begin position="129"/>
        <end position="150"/>
    </location>
</feature>
<evidence type="ECO:0000256" key="1">
    <source>
        <dbReference type="ARBA" id="ARBA00004651"/>
    </source>
</evidence>
<evidence type="ECO:0000256" key="3">
    <source>
        <dbReference type="ARBA" id="ARBA00022692"/>
    </source>
</evidence>
<dbReference type="InterPro" id="IPR010343">
    <property type="entry name" value="ArAE_1"/>
</dbReference>
<name>A0ABQ6Z014_9ENTE</name>
<keyword evidence="5 6" id="KW-0472">Membrane</keyword>
<dbReference type="RefSeq" id="WP_161901914.1">
    <property type="nucleotide sequence ID" value="NZ_MAEL01000035.1"/>
</dbReference>
<evidence type="ECO:0000256" key="5">
    <source>
        <dbReference type="ARBA" id="ARBA00023136"/>
    </source>
</evidence>
<feature type="transmembrane region" description="Helical" evidence="6">
    <location>
        <begin position="12"/>
        <end position="38"/>
    </location>
</feature>
<dbReference type="Proteomes" id="UP000782705">
    <property type="component" value="Unassembled WGS sequence"/>
</dbReference>
<keyword evidence="4 6" id="KW-1133">Transmembrane helix</keyword>
<keyword evidence="8" id="KW-1185">Reference proteome</keyword>
<sequence>MRIGLRTIKTGLSVFICILISILLQRDTYVVMALTAIFTLREDMVNTLKFGKHRVVGNTFGALFSIIAIFLFHLVGDGKSVQLLVMPLLIIGMISLLSHFGYQEGTVGACATLLTILFMVPETESYQYAFARVVDSFIGMVVAIGVNQLLPNKKMMQALEKQLENEEV</sequence>
<evidence type="ECO:0000256" key="2">
    <source>
        <dbReference type="ARBA" id="ARBA00022475"/>
    </source>
</evidence>
<reference evidence="7 8" key="1">
    <citation type="submission" date="2016-06" db="EMBL/GenBank/DDBJ databases">
        <title>Four novel species of enterococci isolated from chicken manure.</title>
        <authorList>
            <person name="Van Tyne D."/>
        </authorList>
    </citation>
    <scope>NUCLEOTIDE SEQUENCE [LARGE SCALE GENOMIC DNA]</scope>
    <source>
        <strain evidence="7 8">CU12B</strain>
    </source>
</reference>
<evidence type="ECO:0000256" key="4">
    <source>
        <dbReference type="ARBA" id="ARBA00022989"/>
    </source>
</evidence>
<protein>
    <recommendedName>
        <fullName evidence="9">FUSC family protein</fullName>
    </recommendedName>
</protein>
<dbReference type="EMBL" id="MAEL01000035">
    <property type="protein sequence ID" value="KAF1304043.1"/>
    <property type="molecule type" value="Genomic_DNA"/>
</dbReference>
<accession>A0ABQ6Z014</accession>
<feature type="transmembrane region" description="Helical" evidence="6">
    <location>
        <begin position="58"/>
        <end position="76"/>
    </location>
</feature>
<comment type="caution">
    <text evidence="7">The sequence shown here is derived from an EMBL/GenBank/DDBJ whole genome shotgun (WGS) entry which is preliminary data.</text>
</comment>